<dbReference type="GO" id="GO:0003755">
    <property type="term" value="F:peptidyl-prolyl cis-trans isomerase activity"/>
    <property type="evidence" value="ECO:0007669"/>
    <property type="project" value="UniProtKB-UniRule"/>
</dbReference>
<dbReference type="PROSITE" id="PS01096">
    <property type="entry name" value="PPIC_PPIASE_1"/>
    <property type="match status" value="1"/>
</dbReference>
<evidence type="ECO:0000313" key="10">
    <source>
        <dbReference type="Proteomes" id="UP000474778"/>
    </source>
</evidence>
<keyword evidence="3 7" id="KW-0574">Periplasm</keyword>
<keyword evidence="6 7" id="KW-0413">Isomerase</keyword>
<dbReference type="NCBIfam" id="NF008038">
    <property type="entry name" value="PRK10770.1"/>
    <property type="match status" value="1"/>
</dbReference>
<keyword evidence="5 7" id="KW-0143">Chaperone</keyword>
<dbReference type="HAMAP" id="MF_01183">
    <property type="entry name" value="Chaperone_SurA"/>
    <property type="match status" value="1"/>
</dbReference>
<evidence type="ECO:0000256" key="7">
    <source>
        <dbReference type="HAMAP-Rule" id="MF_01183"/>
    </source>
</evidence>
<comment type="subcellular location">
    <subcellularLocation>
        <location evidence="7">Periplasm</location>
    </subcellularLocation>
    <text evidence="7">Is capable of associating with the outer membrane.</text>
</comment>
<accession>A0A6L7I1X8</accession>
<evidence type="ECO:0000256" key="2">
    <source>
        <dbReference type="ARBA" id="ARBA00022737"/>
    </source>
</evidence>
<keyword evidence="2 7" id="KW-0677">Repeat</keyword>
<gene>
    <name evidence="7 9" type="primary">surA</name>
    <name evidence="9" type="ORF">GNT65_18065</name>
</gene>
<dbReference type="GO" id="GO:0043165">
    <property type="term" value="P:Gram-negative-bacterium-type cell outer membrane assembly"/>
    <property type="evidence" value="ECO:0007669"/>
    <property type="project" value="InterPro"/>
</dbReference>
<sequence length="434" mass="48742" precursor="true">MKPCKQLIFALLTLAMSHGAMAENVPLDRVTVQINEGIVLESEIVNMLKTVKANAKAAGQSLPSDKALRTQVIERLIVTRLQLQMADRIGLHIGDLQLDQTIENIAKEQKMTPEMMREKVEAEGMSWSQYREQLREEITLGEIQRIQVQRRIQVSPQEINSLVKLIEEQGMQQVEYQIGHILIEVPSSPNSEQLEAASSRANAVLKRLQSNADFKQTAIASSSGPKALEGGIWDYMNVNEMPTLFAELLVGAKTGDIIGPVRSGAGFHIIKVMDARGLQTKEIDEVRSRHILIKPSPILSEERAKAMLDKFADQLRSGEADFATLARQYSEDPGSAAKGGELGWADPTVYVPAFAQTLGALKINEISEPFRSSHGWHIVQLEERRRTDATDKFNTNRAHQLIFRRKFNEELQNWLDEMRAEAYIEVFDADFNRG</sequence>
<dbReference type="InterPro" id="IPR046357">
    <property type="entry name" value="PPIase_dom_sf"/>
</dbReference>
<dbReference type="GO" id="GO:0042277">
    <property type="term" value="F:peptide binding"/>
    <property type="evidence" value="ECO:0007669"/>
    <property type="project" value="InterPro"/>
</dbReference>
<evidence type="ECO:0000313" key="9">
    <source>
        <dbReference type="EMBL" id="MXR70565.1"/>
    </source>
</evidence>
<dbReference type="AlphaFoldDB" id="A0A6L7I1X8"/>
<dbReference type="PANTHER" id="PTHR47637:SF1">
    <property type="entry name" value="CHAPERONE SURA"/>
    <property type="match status" value="1"/>
</dbReference>
<dbReference type="Proteomes" id="UP000474778">
    <property type="component" value="Unassembled WGS sequence"/>
</dbReference>
<comment type="domain">
    <text evidence="7">The PPIase activity resides only in the second parvulin domain. The N-terminal region and the C-terminal tail are necessary and sufficient for the chaperone activity of SurA. The PPIase activity is dispensable for SurA to function as a chaperone. The N-terminal region and the C-terminal tail are also required for porin recognition.</text>
</comment>
<feature type="domain" description="PpiC" evidence="8">
    <location>
        <begin position="283"/>
        <end position="383"/>
    </location>
</feature>
<dbReference type="Pfam" id="PF00639">
    <property type="entry name" value="Rotamase"/>
    <property type="match status" value="2"/>
</dbReference>
<dbReference type="InterPro" id="IPR027304">
    <property type="entry name" value="Trigger_fact/SurA_dom_sf"/>
</dbReference>
<dbReference type="GO" id="GO:0050821">
    <property type="term" value="P:protein stabilization"/>
    <property type="evidence" value="ECO:0007669"/>
    <property type="project" value="InterPro"/>
</dbReference>
<evidence type="ECO:0000256" key="6">
    <source>
        <dbReference type="ARBA" id="ARBA00023235"/>
    </source>
</evidence>
<dbReference type="InterPro" id="IPR023034">
    <property type="entry name" value="PPIase_SurA"/>
</dbReference>
<organism evidence="9 10">
    <name type="scientific">Shewanella insulae</name>
    <dbReference type="NCBI Taxonomy" id="2681496"/>
    <lineage>
        <taxon>Bacteria</taxon>
        <taxon>Pseudomonadati</taxon>
        <taxon>Pseudomonadota</taxon>
        <taxon>Gammaproteobacteria</taxon>
        <taxon>Alteromonadales</taxon>
        <taxon>Shewanellaceae</taxon>
        <taxon>Shewanella</taxon>
    </lineage>
</organism>
<comment type="function">
    <text evidence="7">Chaperone involved in the correct folding and assembly of outer membrane proteins. Recognizes specific patterns of aromatic residues and the orientation of their side chains, which are found more frequently in integral outer membrane proteins. May act in both early periplasmic and late outer membrane-associated steps of protein maturation.</text>
</comment>
<dbReference type="GO" id="GO:0006457">
    <property type="term" value="P:protein folding"/>
    <property type="evidence" value="ECO:0007669"/>
    <property type="project" value="UniProtKB-UniRule"/>
</dbReference>
<comment type="catalytic activity">
    <reaction evidence="7">
        <text>[protein]-peptidylproline (omega=180) = [protein]-peptidylproline (omega=0)</text>
        <dbReference type="Rhea" id="RHEA:16237"/>
        <dbReference type="Rhea" id="RHEA-COMP:10747"/>
        <dbReference type="Rhea" id="RHEA-COMP:10748"/>
        <dbReference type="ChEBI" id="CHEBI:83833"/>
        <dbReference type="ChEBI" id="CHEBI:83834"/>
        <dbReference type="EC" id="5.2.1.8"/>
    </reaction>
</comment>
<dbReference type="InterPro" id="IPR000297">
    <property type="entry name" value="PPIase_PpiC"/>
</dbReference>
<feature type="chain" id="PRO_5027194445" description="Chaperone SurA" evidence="7">
    <location>
        <begin position="23"/>
        <end position="434"/>
    </location>
</feature>
<comment type="caution">
    <text evidence="9">The sequence shown here is derived from an EMBL/GenBank/DDBJ whole genome shotgun (WGS) entry which is preliminary data.</text>
</comment>
<evidence type="ECO:0000256" key="3">
    <source>
        <dbReference type="ARBA" id="ARBA00022764"/>
    </source>
</evidence>
<dbReference type="GO" id="GO:0030288">
    <property type="term" value="C:outer membrane-bounded periplasmic space"/>
    <property type="evidence" value="ECO:0007669"/>
    <property type="project" value="InterPro"/>
</dbReference>
<dbReference type="InterPro" id="IPR023058">
    <property type="entry name" value="PPIase_PpiC_CS"/>
</dbReference>
<protein>
    <recommendedName>
        <fullName evidence="7">Chaperone SurA</fullName>
    </recommendedName>
    <alternativeName>
        <fullName evidence="7">Peptidyl-prolyl cis-trans isomerase SurA</fullName>
        <shortName evidence="7">PPIase SurA</shortName>
        <ecNumber evidence="7">5.2.1.8</ecNumber>
    </alternativeName>
    <alternativeName>
        <fullName evidence="7">Rotamase SurA</fullName>
    </alternativeName>
</protein>
<dbReference type="SUPFAM" id="SSF109998">
    <property type="entry name" value="Triger factor/SurA peptide-binding domain-like"/>
    <property type="match status" value="1"/>
</dbReference>
<dbReference type="InterPro" id="IPR015391">
    <property type="entry name" value="SurA_N"/>
</dbReference>
<feature type="signal peptide" evidence="7">
    <location>
        <begin position="1"/>
        <end position="22"/>
    </location>
</feature>
<dbReference type="GO" id="GO:0051082">
    <property type="term" value="F:unfolded protein binding"/>
    <property type="evidence" value="ECO:0007669"/>
    <property type="project" value="UniProtKB-UniRule"/>
</dbReference>
<dbReference type="PROSITE" id="PS50198">
    <property type="entry name" value="PPIC_PPIASE_2"/>
    <property type="match status" value="2"/>
</dbReference>
<evidence type="ECO:0000256" key="4">
    <source>
        <dbReference type="ARBA" id="ARBA00023110"/>
    </source>
</evidence>
<evidence type="ECO:0000259" key="8">
    <source>
        <dbReference type="PROSITE" id="PS50198"/>
    </source>
</evidence>
<dbReference type="Gene3D" id="1.10.4030.10">
    <property type="entry name" value="Porin chaperone SurA, peptide-binding domain"/>
    <property type="match status" value="2"/>
</dbReference>
<proteinExistence type="inferred from homology"/>
<name>A0A6L7I1X8_9GAMM</name>
<keyword evidence="10" id="KW-1185">Reference proteome</keyword>
<keyword evidence="1 7" id="KW-0732">Signal</keyword>
<dbReference type="EMBL" id="WRPA01000021">
    <property type="protein sequence ID" value="MXR70565.1"/>
    <property type="molecule type" value="Genomic_DNA"/>
</dbReference>
<dbReference type="EC" id="5.2.1.8" evidence="7"/>
<dbReference type="RefSeq" id="WP_160798586.1">
    <property type="nucleotide sequence ID" value="NZ_CANMWR010000001.1"/>
</dbReference>
<evidence type="ECO:0000256" key="5">
    <source>
        <dbReference type="ARBA" id="ARBA00023186"/>
    </source>
</evidence>
<evidence type="ECO:0000256" key="1">
    <source>
        <dbReference type="ARBA" id="ARBA00022729"/>
    </source>
</evidence>
<dbReference type="InterPro" id="IPR050280">
    <property type="entry name" value="OMP_Chaperone_SurA"/>
</dbReference>
<feature type="domain" description="PpiC" evidence="8">
    <location>
        <begin position="173"/>
        <end position="274"/>
    </location>
</feature>
<dbReference type="PANTHER" id="PTHR47637">
    <property type="entry name" value="CHAPERONE SURA"/>
    <property type="match status" value="1"/>
</dbReference>
<keyword evidence="4 7" id="KW-0697">Rotamase</keyword>
<dbReference type="SUPFAM" id="SSF54534">
    <property type="entry name" value="FKBP-like"/>
    <property type="match status" value="2"/>
</dbReference>
<dbReference type="Gene3D" id="3.10.50.40">
    <property type="match status" value="2"/>
</dbReference>
<reference evidence="9 10" key="1">
    <citation type="submission" date="2019-12" db="EMBL/GenBank/DDBJ databases">
        <title>Shewanella insulae sp. nov., isolated from a tidal flat.</title>
        <authorList>
            <person name="Yoon J.-H."/>
        </authorList>
    </citation>
    <scope>NUCLEOTIDE SEQUENCE [LARGE SCALE GENOMIC DNA]</scope>
    <source>
        <strain evidence="9 10">JBTF-M18</strain>
    </source>
</reference>
<dbReference type="Pfam" id="PF09312">
    <property type="entry name" value="SurA_N"/>
    <property type="match status" value="1"/>
</dbReference>